<dbReference type="Proteomes" id="UP000614216">
    <property type="component" value="Unassembled WGS sequence"/>
</dbReference>
<dbReference type="InterPro" id="IPR004919">
    <property type="entry name" value="GmrSD_N"/>
</dbReference>
<feature type="domain" description="GmrSD restriction endonucleases N-terminal" evidence="1">
    <location>
        <begin position="16"/>
        <end position="240"/>
    </location>
</feature>
<evidence type="ECO:0000259" key="2">
    <source>
        <dbReference type="Pfam" id="PF07510"/>
    </source>
</evidence>
<dbReference type="RefSeq" id="WP_202854953.1">
    <property type="nucleotide sequence ID" value="NZ_JAEUGD010000014.1"/>
</dbReference>
<gene>
    <name evidence="3" type="ORF">JMN32_03760</name>
</gene>
<dbReference type="PANTHER" id="PTHR35149:SF2">
    <property type="entry name" value="DUF262 DOMAIN-CONTAINING PROTEIN"/>
    <property type="match status" value="1"/>
</dbReference>
<evidence type="ECO:0000259" key="1">
    <source>
        <dbReference type="Pfam" id="PF03235"/>
    </source>
</evidence>
<dbReference type="Pfam" id="PF07510">
    <property type="entry name" value="GmrSD_C"/>
    <property type="match status" value="1"/>
</dbReference>
<reference evidence="3" key="1">
    <citation type="submission" date="2021-01" db="EMBL/GenBank/DDBJ databases">
        <title>Fulvivirga kasyanovii gen. nov., sp nov., a novel member of the phylum Bacteroidetes isolated from seawater in a mussel farm.</title>
        <authorList>
            <person name="Zhao L.-H."/>
            <person name="Wang Z.-J."/>
        </authorList>
    </citation>
    <scope>NUCLEOTIDE SEQUENCE</scope>
    <source>
        <strain evidence="3">29W222</strain>
    </source>
</reference>
<dbReference type="EMBL" id="JAEUGD010000014">
    <property type="protein sequence ID" value="MBL6445407.1"/>
    <property type="molecule type" value="Genomic_DNA"/>
</dbReference>
<feature type="domain" description="GmrSD restriction endonucleases C-terminal" evidence="2">
    <location>
        <begin position="444"/>
        <end position="581"/>
    </location>
</feature>
<evidence type="ECO:0000313" key="3">
    <source>
        <dbReference type="EMBL" id="MBL6445407.1"/>
    </source>
</evidence>
<sequence>MLSANKEKLQSFLMGTNQFFIPFFQRPYVWKTENWGELWENILEEYQEFKNGNTSSEHFIGTIIIKQKDSERVGALEYDLVDGQQRLTTICLLLRAFQDATEDTSLQTWIKNFLVFTDSYGQENIRISHSKIDKEYFQNIVLSQNGNEELWNEFSELNGSGLEKKLDAVNRINGGYVFFRKKIESSADSQDIRSYISIILEKLPVIHMALSKEDDVQQIFDTINSLGVKLTIAELLKNYLYSKNDVIDLYDDYWHSVFETDEDAIDFWNRDRNSGRIRRTTVELFLYSYLVILKESGVKMESLFKEFKNHLKDMSSPELIDFAKELKSFALVYQELPDGENLSEISFVEHEKRFFHIIREFEITTIFPLILYIYKKVTDHSERVKILSVLESYLTRRTICKLTTKNYNNLFLSLLGDIKKKEEINSTVIKTELLKFLDNSNRFPDDEEFKQAFHNTSLINKYSREILYCIALYQLNHEYTDNPKLNFNGFSVEHIIPKKWRNHWTNLAEGADDGHRDYKLKTMGNLTLVKGKLNSSMRDSNWENKKEALKNFSTLKQTTDYLEIADWNESEIESRANDLSKAAIQIWTK</sequence>
<keyword evidence="4" id="KW-1185">Reference proteome</keyword>
<dbReference type="AlphaFoldDB" id="A0A937FVP4"/>
<name>A0A937FVP4_9BACT</name>
<dbReference type="InterPro" id="IPR011089">
    <property type="entry name" value="GmrSD_C"/>
</dbReference>
<organism evidence="3 4">
    <name type="scientific">Fulvivirga marina</name>
    <dbReference type="NCBI Taxonomy" id="2494733"/>
    <lineage>
        <taxon>Bacteria</taxon>
        <taxon>Pseudomonadati</taxon>
        <taxon>Bacteroidota</taxon>
        <taxon>Cytophagia</taxon>
        <taxon>Cytophagales</taxon>
        <taxon>Fulvivirgaceae</taxon>
        <taxon>Fulvivirga</taxon>
    </lineage>
</organism>
<proteinExistence type="predicted"/>
<accession>A0A937FVP4</accession>
<comment type="caution">
    <text evidence="3">The sequence shown here is derived from an EMBL/GenBank/DDBJ whole genome shotgun (WGS) entry which is preliminary data.</text>
</comment>
<protein>
    <submittedName>
        <fullName evidence="3">DUF262 domain-containing protein</fullName>
    </submittedName>
</protein>
<dbReference type="Pfam" id="PF03235">
    <property type="entry name" value="GmrSD_N"/>
    <property type="match status" value="1"/>
</dbReference>
<dbReference type="PANTHER" id="PTHR35149">
    <property type="entry name" value="SLL5132 PROTEIN"/>
    <property type="match status" value="1"/>
</dbReference>
<evidence type="ECO:0000313" key="4">
    <source>
        <dbReference type="Proteomes" id="UP000614216"/>
    </source>
</evidence>